<sequence length="85" mass="9721">MYSVKTSLMVGSSSKNNIFTMGRSPYLRFFQELIIADKTGIAQDLDKVYGKALQDELKKNILLNSYYNSYYHVRGQQKEAVCLSV</sequence>
<reference evidence="1 2" key="1">
    <citation type="submission" date="2020-08" db="EMBL/GenBank/DDBJ databases">
        <title>Draft genome sequencing of an Anaerocolumna strain isolated from anoxic soil subjected to BSD treatment.</title>
        <authorList>
            <person name="Uek A."/>
            <person name="Tonouchi A."/>
        </authorList>
    </citation>
    <scope>NUCLEOTIDE SEQUENCE [LARGE SCALE GENOMIC DNA]</scope>
    <source>
        <strain evidence="1 2">CTTW</strain>
    </source>
</reference>
<reference evidence="1 2" key="2">
    <citation type="submission" date="2020-08" db="EMBL/GenBank/DDBJ databases">
        <authorList>
            <person name="Ueki A."/>
            <person name="Tonouchi A."/>
        </authorList>
    </citation>
    <scope>NUCLEOTIDE SEQUENCE [LARGE SCALE GENOMIC DNA]</scope>
    <source>
        <strain evidence="1 2">CTTW</strain>
    </source>
</reference>
<dbReference type="EMBL" id="AP023368">
    <property type="protein sequence ID" value="BCJ96978.1"/>
    <property type="molecule type" value="Genomic_DNA"/>
</dbReference>
<proteinExistence type="predicted"/>
<dbReference type="AlphaFoldDB" id="A0A7I8DER0"/>
<accession>A0A7I8DER0</accession>
<name>A0A7I8DER0_9FIRM</name>
<evidence type="ECO:0000313" key="2">
    <source>
        <dbReference type="Proteomes" id="UP000515703"/>
    </source>
</evidence>
<dbReference type="KEGG" id="acht:bsdcttw_00190"/>
<protein>
    <submittedName>
        <fullName evidence="1">Uncharacterized protein</fullName>
    </submittedName>
</protein>
<evidence type="ECO:0000313" key="1">
    <source>
        <dbReference type="EMBL" id="BCJ96978.1"/>
    </source>
</evidence>
<dbReference type="Proteomes" id="UP000515703">
    <property type="component" value="Chromosome"/>
</dbReference>
<keyword evidence="2" id="KW-1185">Reference proteome</keyword>
<organism evidence="1 2">
    <name type="scientific">Anaerocolumna chitinilytica</name>
    <dbReference type="NCBI Taxonomy" id="1727145"/>
    <lineage>
        <taxon>Bacteria</taxon>
        <taxon>Bacillati</taxon>
        <taxon>Bacillota</taxon>
        <taxon>Clostridia</taxon>
        <taxon>Lachnospirales</taxon>
        <taxon>Lachnospiraceae</taxon>
        <taxon>Anaerocolumna</taxon>
    </lineage>
</organism>
<gene>
    <name evidence="1" type="ORF">bsdcttw_00190</name>
</gene>